<proteinExistence type="predicted"/>
<name>A0A645B8Y5_9ZZZZ</name>
<protein>
    <submittedName>
        <fullName evidence="1">Uncharacterized protein</fullName>
    </submittedName>
</protein>
<comment type="caution">
    <text evidence="1">The sequence shown here is derived from an EMBL/GenBank/DDBJ whole genome shotgun (WGS) entry which is preliminary data.</text>
</comment>
<evidence type="ECO:0000313" key="1">
    <source>
        <dbReference type="EMBL" id="MPM61516.1"/>
    </source>
</evidence>
<reference evidence="1" key="1">
    <citation type="submission" date="2019-08" db="EMBL/GenBank/DDBJ databases">
        <authorList>
            <person name="Kucharzyk K."/>
            <person name="Murdoch R.W."/>
            <person name="Higgins S."/>
            <person name="Loffler F."/>
        </authorList>
    </citation>
    <scope>NUCLEOTIDE SEQUENCE</scope>
</reference>
<sequence length="30" mass="3801">MSWKRIRQYFPNPECDYIIKDLVELEEKEK</sequence>
<accession>A0A645B8Y5</accession>
<organism evidence="1">
    <name type="scientific">bioreactor metagenome</name>
    <dbReference type="NCBI Taxonomy" id="1076179"/>
    <lineage>
        <taxon>unclassified sequences</taxon>
        <taxon>metagenomes</taxon>
        <taxon>ecological metagenomes</taxon>
    </lineage>
</organism>
<gene>
    <name evidence="1" type="ORF">SDC9_108376</name>
</gene>
<dbReference type="EMBL" id="VSSQ01018384">
    <property type="protein sequence ID" value="MPM61516.1"/>
    <property type="molecule type" value="Genomic_DNA"/>
</dbReference>
<dbReference type="AlphaFoldDB" id="A0A645B8Y5"/>